<dbReference type="SUPFAM" id="SSF51735">
    <property type="entry name" value="NAD(P)-binding Rossmann-fold domains"/>
    <property type="match status" value="1"/>
</dbReference>
<sequence length="143" mass="15318">MSDSTIVLITGASRSLGKALVQTYLSRPNHIVVGSVRDKASPNAQELNTLPPAAGSRLFLVGWTELGDHTEGGNISAKALGMEKPPNTIEESIKGVMVFISPILSGFQASLLITIDHAKIDQATREKSSGKFYDAINNTEIPW</sequence>
<dbReference type="InterPro" id="IPR036291">
    <property type="entry name" value="NAD(P)-bd_dom_sf"/>
</dbReference>
<proteinExistence type="predicted"/>
<dbReference type="OrthoDB" id="4096546at2759"/>
<protein>
    <recommendedName>
        <fullName evidence="3">NAD(P)-binding domain-containing protein</fullName>
    </recommendedName>
</protein>
<dbReference type="Gene3D" id="3.40.50.720">
    <property type="entry name" value="NAD(P)-binding Rossmann-like Domain"/>
    <property type="match status" value="1"/>
</dbReference>
<dbReference type="Proteomes" id="UP000094385">
    <property type="component" value="Unassembled WGS sequence"/>
</dbReference>
<evidence type="ECO:0008006" key="3">
    <source>
        <dbReference type="Google" id="ProtNLM"/>
    </source>
</evidence>
<evidence type="ECO:0000313" key="1">
    <source>
        <dbReference type="EMBL" id="ODQ69378.1"/>
    </source>
</evidence>
<dbReference type="EMBL" id="KV454304">
    <property type="protein sequence ID" value="ODQ69378.1"/>
    <property type="molecule type" value="Genomic_DNA"/>
</dbReference>
<evidence type="ECO:0000313" key="2">
    <source>
        <dbReference type="Proteomes" id="UP000094385"/>
    </source>
</evidence>
<gene>
    <name evidence="1" type="ORF">LIPSTDRAFT_30822</name>
</gene>
<dbReference type="AlphaFoldDB" id="A0A1E3PVR4"/>
<organism evidence="1 2">
    <name type="scientific">Lipomyces starkeyi NRRL Y-11557</name>
    <dbReference type="NCBI Taxonomy" id="675824"/>
    <lineage>
        <taxon>Eukaryota</taxon>
        <taxon>Fungi</taxon>
        <taxon>Dikarya</taxon>
        <taxon>Ascomycota</taxon>
        <taxon>Saccharomycotina</taxon>
        <taxon>Lipomycetes</taxon>
        <taxon>Lipomycetales</taxon>
        <taxon>Lipomycetaceae</taxon>
        <taxon>Lipomyces</taxon>
    </lineage>
</organism>
<keyword evidence="2" id="KW-1185">Reference proteome</keyword>
<accession>A0A1E3PVR4</accession>
<reference evidence="1 2" key="1">
    <citation type="journal article" date="2016" name="Proc. Natl. Acad. Sci. U.S.A.">
        <title>Comparative genomics of biotechnologically important yeasts.</title>
        <authorList>
            <person name="Riley R."/>
            <person name="Haridas S."/>
            <person name="Wolfe K.H."/>
            <person name="Lopes M.R."/>
            <person name="Hittinger C.T."/>
            <person name="Goeker M."/>
            <person name="Salamov A.A."/>
            <person name="Wisecaver J.H."/>
            <person name="Long T.M."/>
            <person name="Calvey C.H."/>
            <person name="Aerts A.L."/>
            <person name="Barry K.W."/>
            <person name="Choi C."/>
            <person name="Clum A."/>
            <person name="Coughlan A.Y."/>
            <person name="Deshpande S."/>
            <person name="Douglass A.P."/>
            <person name="Hanson S.J."/>
            <person name="Klenk H.-P."/>
            <person name="LaButti K.M."/>
            <person name="Lapidus A."/>
            <person name="Lindquist E.A."/>
            <person name="Lipzen A.M."/>
            <person name="Meier-Kolthoff J.P."/>
            <person name="Ohm R.A."/>
            <person name="Otillar R.P."/>
            <person name="Pangilinan J.L."/>
            <person name="Peng Y."/>
            <person name="Rokas A."/>
            <person name="Rosa C.A."/>
            <person name="Scheuner C."/>
            <person name="Sibirny A.A."/>
            <person name="Slot J.C."/>
            <person name="Stielow J.B."/>
            <person name="Sun H."/>
            <person name="Kurtzman C.P."/>
            <person name="Blackwell M."/>
            <person name="Grigoriev I.V."/>
            <person name="Jeffries T.W."/>
        </authorList>
    </citation>
    <scope>NUCLEOTIDE SEQUENCE [LARGE SCALE GENOMIC DNA]</scope>
    <source>
        <strain evidence="1 2">NRRL Y-11557</strain>
    </source>
</reference>
<name>A0A1E3PVR4_LIPST</name>